<feature type="transmembrane region" description="Helical" evidence="7">
    <location>
        <begin position="359"/>
        <end position="376"/>
    </location>
</feature>
<keyword evidence="3" id="KW-1003">Cell membrane</keyword>
<dbReference type="EMBL" id="MHCL01000020">
    <property type="protein sequence ID" value="OGY20885.1"/>
    <property type="molecule type" value="Genomic_DNA"/>
</dbReference>
<keyword evidence="6 7" id="KW-0472">Membrane</keyword>
<accession>A0A1G1VZP6</accession>
<feature type="transmembrane region" description="Helical" evidence="7">
    <location>
        <begin position="112"/>
        <end position="133"/>
    </location>
</feature>
<evidence type="ECO:0000313" key="8">
    <source>
        <dbReference type="EMBL" id="OGY20885.1"/>
    </source>
</evidence>
<feature type="transmembrane region" description="Helical" evidence="7">
    <location>
        <begin position="79"/>
        <end position="106"/>
    </location>
</feature>
<feature type="transmembrane region" description="Helical" evidence="7">
    <location>
        <begin position="172"/>
        <end position="191"/>
    </location>
</feature>
<comment type="similarity">
    <text evidence="2">Belongs to the polysaccharide synthase family.</text>
</comment>
<evidence type="ECO:0000256" key="4">
    <source>
        <dbReference type="ARBA" id="ARBA00022692"/>
    </source>
</evidence>
<dbReference type="GO" id="GO:0005886">
    <property type="term" value="C:plasma membrane"/>
    <property type="evidence" value="ECO:0007669"/>
    <property type="project" value="UniProtKB-SubCell"/>
</dbReference>
<feature type="transmembrane region" description="Helical" evidence="7">
    <location>
        <begin position="145"/>
        <end position="166"/>
    </location>
</feature>
<evidence type="ECO:0000256" key="7">
    <source>
        <dbReference type="SAM" id="Phobius"/>
    </source>
</evidence>
<evidence type="ECO:0000256" key="2">
    <source>
        <dbReference type="ARBA" id="ARBA00007430"/>
    </source>
</evidence>
<comment type="subcellular location">
    <subcellularLocation>
        <location evidence="1">Cell membrane</location>
        <topology evidence="1">Multi-pass membrane protein</topology>
    </subcellularLocation>
</comment>
<feature type="transmembrane region" description="Helical" evidence="7">
    <location>
        <begin position="288"/>
        <end position="312"/>
    </location>
</feature>
<proteinExistence type="inferred from homology"/>
<dbReference type="AlphaFoldDB" id="A0A1G1VZP6"/>
<keyword evidence="5 7" id="KW-1133">Transmembrane helix</keyword>
<sequence length="405" mass="43725">MGYFKEALVGTGWMGMLRGITRGVGFLKIAILARLLTPEQFGIFGIAGITLALLETFTETGLSLALVQQKEDIEEYISTAWVISLLRGVVIGIIILIASSLVTGFFHQPQAFSLLSLIALVPVIRGAINPAAVNFVKKLDFGKEFRLRSGVLAADAVASLIFAFALRNATAIVIGMLAGAVMEVVLTFTMTTSKPKLVLVRSQVRKLLGFGKWVTLGGIMGYLSEQFDDIMVGRILGTTSLGVYQMAFKLSVLPSAEIAETLSKVTFPVYTRIAEDHARLKRALSKTVSVNAAIALPACMLIILFPQLIIRISLGEQWLAAALPLQILAFYGLTRALSQAPSSVLYAAGRPDIAAKLRSLQFILMAVIIIPLIRLYGLPGAAIAVVMSAIVTQVPLWIAVRKFLY</sequence>
<dbReference type="Pfam" id="PF13440">
    <property type="entry name" value="Polysacc_synt_3"/>
    <property type="match status" value="1"/>
</dbReference>
<dbReference type="InterPro" id="IPR050833">
    <property type="entry name" value="Poly_Biosynth_Transport"/>
</dbReference>
<evidence type="ECO:0000313" key="9">
    <source>
        <dbReference type="Proteomes" id="UP000176723"/>
    </source>
</evidence>
<dbReference type="PANTHER" id="PTHR30250:SF10">
    <property type="entry name" value="LIPOPOLYSACCHARIDE BIOSYNTHESIS PROTEIN WZXC"/>
    <property type="match status" value="1"/>
</dbReference>
<keyword evidence="4 7" id="KW-0812">Transmembrane</keyword>
<evidence type="ECO:0000256" key="3">
    <source>
        <dbReference type="ARBA" id="ARBA00022475"/>
    </source>
</evidence>
<organism evidence="8 9">
    <name type="scientific">Candidatus Chisholmbacteria bacterium RIFCSPLOWO2_01_FULL_49_14</name>
    <dbReference type="NCBI Taxonomy" id="1797593"/>
    <lineage>
        <taxon>Bacteria</taxon>
        <taxon>Candidatus Chisholmiibacteriota</taxon>
    </lineage>
</organism>
<gene>
    <name evidence="8" type="ORF">A3A65_02810</name>
</gene>
<reference evidence="8 9" key="1">
    <citation type="journal article" date="2016" name="Nat. Commun.">
        <title>Thousands of microbial genomes shed light on interconnected biogeochemical processes in an aquifer system.</title>
        <authorList>
            <person name="Anantharaman K."/>
            <person name="Brown C.T."/>
            <person name="Hug L.A."/>
            <person name="Sharon I."/>
            <person name="Castelle C.J."/>
            <person name="Probst A.J."/>
            <person name="Thomas B.C."/>
            <person name="Singh A."/>
            <person name="Wilkins M.J."/>
            <person name="Karaoz U."/>
            <person name="Brodie E.L."/>
            <person name="Williams K.H."/>
            <person name="Hubbard S.S."/>
            <person name="Banfield J.F."/>
        </authorList>
    </citation>
    <scope>NUCLEOTIDE SEQUENCE [LARGE SCALE GENOMIC DNA]</scope>
</reference>
<evidence type="ECO:0000256" key="6">
    <source>
        <dbReference type="ARBA" id="ARBA00023136"/>
    </source>
</evidence>
<name>A0A1G1VZP6_9BACT</name>
<evidence type="ECO:0000256" key="1">
    <source>
        <dbReference type="ARBA" id="ARBA00004651"/>
    </source>
</evidence>
<feature type="transmembrane region" description="Helical" evidence="7">
    <location>
        <begin position="43"/>
        <end position="67"/>
    </location>
</feature>
<comment type="caution">
    <text evidence="8">The sequence shown here is derived from an EMBL/GenBank/DDBJ whole genome shotgun (WGS) entry which is preliminary data.</text>
</comment>
<dbReference type="STRING" id="1797593.A3A65_02810"/>
<dbReference type="Proteomes" id="UP000176723">
    <property type="component" value="Unassembled WGS sequence"/>
</dbReference>
<feature type="transmembrane region" description="Helical" evidence="7">
    <location>
        <begin position="382"/>
        <end position="400"/>
    </location>
</feature>
<dbReference type="CDD" id="cd13127">
    <property type="entry name" value="MATE_tuaB_like"/>
    <property type="match status" value="1"/>
</dbReference>
<dbReference type="PANTHER" id="PTHR30250">
    <property type="entry name" value="PST FAMILY PREDICTED COLANIC ACID TRANSPORTER"/>
    <property type="match status" value="1"/>
</dbReference>
<evidence type="ECO:0000256" key="5">
    <source>
        <dbReference type="ARBA" id="ARBA00022989"/>
    </source>
</evidence>
<protein>
    <submittedName>
        <fullName evidence="8">Uncharacterized protein</fullName>
    </submittedName>
</protein>
<feature type="transmembrane region" description="Helical" evidence="7">
    <location>
        <begin position="318"/>
        <end position="338"/>
    </location>
</feature>